<gene>
    <name evidence="2" type="primary">GSTX4_4</name>
    <name evidence="2" type="ORF">CFP56_042703</name>
</gene>
<reference evidence="2 3" key="1">
    <citation type="journal article" date="2018" name="Sci. Data">
        <title>The draft genome sequence of cork oak.</title>
        <authorList>
            <person name="Ramos A.M."/>
            <person name="Usie A."/>
            <person name="Barbosa P."/>
            <person name="Barros P.M."/>
            <person name="Capote T."/>
            <person name="Chaves I."/>
            <person name="Simoes F."/>
            <person name="Abreu I."/>
            <person name="Carrasquinho I."/>
            <person name="Faro C."/>
            <person name="Guimaraes J.B."/>
            <person name="Mendonca D."/>
            <person name="Nobrega F."/>
            <person name="Rodrigues L."/>
            <person name="Saibo N.J.M."/>
            <person name="Varela M.C."/>
            <person name="Egas C."/>
            <person name="Matos J."/>
            <person name="Miguel C.M."/>
            <person name="Oliveira M.M."/>
            <person name="Ricardo C.P."/>
            <person name="Goncalves S."/>
        </authorList>
    </citation>
    <scope>NUCLEOTIDE SEQUENCE [LARGE SCALE GENOMIC DNA]</scope>
    <source>
        <strain evidence="3">cv. HL8</strain>
    </source>
</reference>
<evidence type="ECO:0000256" key="1">
    <source>
        <dbReference type="SAM" id="MobiDB-lite"/>
    </source>
</evidence>
<feature type="region of interest" description="Disordered" evidence="1">
    <location>
        <begin position="196"/>
        <end position="215"/>
    </location>
</feature>
<evidence type="ECO:0000313" key="2">
    <source>
        <dbReference type="EMBL" id="KAK7851173.1"/>
    </source>
</evidence>
<protein>
    <submittedName>
        <fullName evidence="2">Glutathione s-transferase</fullName>
    </submittedName>
</protein>
<sequence length="215" mass="24120">MHEYLAPELVSGYGHKESTLRNIASSNKEVRFFHVAERENEEGMEKARDLIERLLGAVATSAGGEERKVTARDAREEARCYAYGWRINRNCKEPKVSTLEGELGDKPYFGGETFGFLELVLITTYSRASKMFGKFSIGEQCPKIIAWAESIGLYFQFAWKYILLFLIYGVTGDLPYYKGIINVDIDIDSPLLGTSQNNPMPVSDSPPQVENAPST</sequence>
<keyword evidence="3" id="KW-1185">Reference proteome</keyword>
<comment type="caution">
    <text evidence="2">The sequence shown here is derived from an EMBL/GenBank/DDBJ whole genome shotgun (WGS) entry which is preliminary data.</text>
</comment>
<accession>A0AAW0LL19</accession>
<dbReference type="AlphaFoldDB" id="A0AAW0LL19"/>
<dbReference type="Proteomes" id="UP000237347">
    <property type="component" value="Unassembled WGS sequence"/>
</dbReference>
<dbReference type="Gene3D" id="1.20.1050.10">
    <property type="match status" value="1"/>
</dbReference>
<organism evidence="2 3">
    <name type="scientific">Quercus suber</name>
    <name type="common">Cork oak</name>
    <dbReference type="NCBI Taxonomy" id="58331"/>
    <lineage>
        <taxon>Eukaryota</taxon>
        <taxon>Viridiplantae</taxon>
        <taxon>Streptophyta</taxon>
        <taxon>Embryophyta</taxon>
        <taxon>Tracheophyta</taxon>
        <taxon>Spermatophyta</taxon>
        <taxon>Magnoliopsida</taxon>
        <taxon>eudicotyledons</taxon>
        <taxon>Gunneridae</taxon>
        <taxon>Pentapetalae</taxon>
        <taxon>rosids</taxon>
        <taxon>fabids</taxon>
        <taxon>Fagales</taxon>
        <taxon>Fagaceae</taxon>
        <taxon>Quercus</taxon>
    </lineage>
</organism>
<name>A0AAW0LL19_QUESU</name>
<proteinExistence type="predicted"/>
<dbReference type="InterPro" id="IPR036282">
    <property type="entry name" value="Glutathione-S-Trfase_C_sf"/>
</dbReference>
<dbReference type="EMBL" id="PKMF04000090">
    <property type="protein sequence ID" value="KAK7851173.1"/>
    <property type="molecule type" value="Genomic_DNA"/>
</dbReference>
<dbReference type="SUPFAM" id="SSF47616">
    <property type="entry name" value="GST C-terminal domain-like"/>
    <property type="match status" value="1"/>
</dbReference>
<evidence type="ECO:0000313" key="3">
    <source>
        <dbReference type="Proteomes" id="UP000237347"/>
    </source>
</evidence>